<feature type="transmembrane region" description="Helical" evidence="2">
    <location>
        <begin position="147"/>
        <end position="165"/>
    </location>
</feature>
<feature type="transmembrane region" description="Helical" evidence="2">
    <location>
        <begin position="255"/>
        <end position="277"/>
    </location>
</feature>
<comment type="caution">
    <text evidence="3">The sequence shown here is derived from an EMBL/GenBank/DDBJ whole genome shotgun (WGS) entry which is preliminary data.</text>
</comment>
<proteinExistence type="predicted"/>
<keyword evidence="4" id="KW-1185">Reference proteome</keyword>
<organism evidence="3 4">
    <name type="scientific">Catellatospora aurea</name>
    <dbReference type="NCBI Taxonomy" id="1337874"/>
    <lineage>
        <taxon>Bacteria</taxon>
        <taxon>Bacillati</taxon>
        <taxon>Actinomycetota</taxon>
        <taxon>Actinomycetes</taxon>
        <taxon>Micromonosporales</taxon>
        <taxon>Micromonosporaceae</taxon>
        <taxon>Catellatospora</taxon>
    </lineage>
</organism>
<evidence type="ECO:0000256" key="2">
    <source>
        <dbReference type="SAM" id="Phobius"/>
    </source>
</evidence>
<feature type="transmembrane region" description="Helical" evidence="2">
    <location>
        <begin position="221"/>
        <end position="243"/>
    </location>
</feature>
<name>A0ABW2H077_9ACTN</name>
<dbReference type="EMBL" id="JBHTAC010000012">
    <property type="protein sequence ID" value="MFC7243688.1"/>
    <property type="molecule type" value="Genomic_DNA"/>
</dbReference>
<evidence type="ECO:0000256" key="1">
    <source>
        <dbReference type="SAM" id="MobiDB-lite"/>
    </source>
</evidence>
<keyword evidence="2" id="KW-1133">Transmembrane helix</keyword>
<sequence>MTAPTSVYPPAVAAMVDDFTAWAAELGTAPSRNATMKRFRIGDEKAKALLATLAAPAPDERLTSGPAPQQQPEPTDTDLEPEITPEPITVEPSPLTAVDVAPEPKITAAPVERPAADPIPVAAPPLTIPVSAPVPAPVRRKPQIRTWPILVVGLGAFIAIWAGWVELGRLTGFGVVHPLPGIWDSFKIDTAITLPLGMDAYAAFALKVWFTPGISARARRFARWSTIVSLLVGMCGQVAYHLMEAQGISTAPWQITTAVSCLPVIVLGLASGLVHLVRADQEAEQ</sequence>
<protein>
    <submittedName>
        <fullName evidence="3">ABC transporter permease</fullName>
    </submittedName>
</protein>
<evidence type="ECO:0000313" key="3">
    <source>
        <dbReference type="EMBL" id="MFC7243688.1"/>
    </source>
</evidence>
<gene>
    <name evidence="3" type="ORF">ACFQO7_14510</name>
</gene>
<reference evidence="4" key="1">
    <citation type="journal article" date="2019" name="Int. J. Syst. Evol. Microbiol.">
        <title>The Global Catalogue of Microorganisms (GCM) 10K type strain sequencing project: providing services to taxonomists for standard genome sequencing and annotation.</title>
        <authorList>
            <consortium name="The Broad Institute Genomics Platform"/>
            <consortium name="The Broad Institute Genome Sequencing Center for Infectious Disease"/>
            <person name="Wu L."/>
            <person name="Ma J."/>
        </authorList>
    </citation>
    <scope>NUCLEOTIDE SEQUENCE [LARGE SCALE GENOMIC DNA]</scope>
    <source>
        <strain evidence="4">CGMCC 1.9106</strain>
    </source>
</reference>
<feature type="region of interest" description="Disordered" evidence="1">
    <location>
        <begin position="54"/>
        <end position="90"/>
    </location>
</feature>
<keyword evidence="2" id="KW-0812">Transmembrane</keyword>
<dbReference type="RefSeq" id="WP_376806823.1">
    <property type="nucleotide sequence ID" value="NZ_JBHTAC010000012.1"/>
</dbReference>
<feature type="transmembrane region" description="Helical" evidence="2">
    <location>
        <begin position="185"/>
        <end position="209"/>
    </location>
</feature>
<dbReference type="Proteomes" id="UP001596392">
    <property type="component" value="Unassembled WGS sequence"/>
</dbReference>
<keyword evidence="2" id="KW-0472">Membrane</keyword>
<evidence type="ECO:0000313" key="4">
    <source>
        <dbReference type="Proteomes" id="UP001596392"/>
    </source>
</evidence>
<accession>A0ABW2H077</accession>